<dbReference type="InterPro" id="IPR029016">
    <property type="entry name" value="GAF-like_dom_sf"/>
</dbReference>
<dbReference type="SUPFAM" id="SSF46785">
    <property type="entry name" value="Winged helix' DNA-binding domain"/>
    <property type="match status" value="1"/>
</dbReference>
<dbReference type="InterPro" id="IPR036388">
    <property type="entry name" value="WH-like_DNA-bd_sf"/>
</dbReference>
<dbReference type="EMBL" id="AP022582">
    <property type="protein sequence ID" value="BBY03764.1"/>
    <property type="molecule type" value="Genomic_DNA"/>
</dbReference>
<dbReference type="GO" id="GO:0003700">
    <property type="term" value="F:DNA-binding transcription factor activity"/>
    <property type="evidence" value="ECO:0007669"/>
    <property type="project" value="InterPro"/>
</dbReference>
<proteinExistence type="predicted"/>
<dbReference type="PANTHER" id="PTHR30136">
    <property type="entry name" value="HELIX-TURN-HELIX TRANSCRIPTIONAL REGULATOR, ICLR FAMILY"/>
    <property type="match status" value="1"/>
</dbReference>
<organism evidence="4 5">
    <name type="scientific">Mycobacterium seoulense</name>
    <dbReference type="NCBI Taxonomy" id="386911"/>
    <lineage>
        <taxon>Bacteria</taxon>
        <taxon>Bacillati</taxon>
        <taxon>Actinomycetota</taxon>
        <taxon>Actinomycetes</taxon>
        <taxon>Mycobacteriales</taxon>
        <taxon>Mycobacteriaceae</taxon>
        <taxon>Mycobacterium</taxon>
    </lineage>
</organism>
<feature type="domain" description="HTH marR-type" evidence="3">
    <location>
        <begin position="24"/>
        <end position="75"/>
    </location>
</feature>
<dbReference type="InterPro" id="IPR036390">
    <property type="entry name" value="WH_DNA-bd_sf"/>
</dbReference>
<reference evidence="4 5" key="1">
    <citation type="journal article" date="2019" name="Emerg. Microbes Infect.">
        <title>Comprehensive subspecies identification of 175 nontuberculous mycobacteria species based on 7547 genomic profiles.</title>
        <authorList>
            <person name="Matsumoto Y."/>
            <person name="Kinjo T."/>
            <person name="Motooka D."/>
            <person name="Nabeya D."/>
            <person name="Jung N."/>
            <person name="Uechi K."/>
            <person name="Horii T."/>
            <person name="Iida T."/>
            <person name="Fujita J."/>
            <person name="Nakamura S."/>
        </authorList>
    </citation>
    <scope>NUCLEOTIDE SEQUENCE [LARGE SCALE GENOMIC DNA]</scope>
    <source>
        <strain evidence="4 5">JCM 16018</strain>
    </source>
</reference>
<dbReference type="Proteomes" id="UP000466632">
    <property type="component" value="Chromosome"/>
</dbReference>
<dbReference type="SUPFAM" id="SSF55781">
    <property type="entry name" value="GAF domain-like"/>
    <property type="match status" value="1"/>
</dbReference>
<name>A0A7I7P5F9_9MYCO</name>
<keyword evidence="2" id="KW-0804">Transcription</keyword>
<evidence type="ECO:0000313" key="5">
    <source>
        <dbReference type="Proteomes" id="UP000466632"/>
    </source>
</evidence>
<keyword evidence="5" id="KW-1185">Reference proteome</keyword>
<evidence type="ECO:0000313" key="4">
    <source>
        <dbReference type="EMBL" id="BBY03764.1"/>
    </source>
</evidence>
<evidence type="ECO:0000256" key="2">
    <source>
        <dbReference type="ARBA" id="ARBA00023163"/>
    </source>
</evidence>
<dbReference type="PANTHER" id="PTHR30136:SF35">
    <property type="entry name" value="HTH-TYPE TRANSCRIPTIONAL REGULATOR RV1719"/>
    <property type="match status" value="1"/>
</dbReference>
<evidence type="ECO:0000256" key="1">
    <source>
        <dbReference type="ARBA" id="ARBA00023015"/>
    </source>
</evidence>
<dbReference type="InterPro" id="IPR000835">
    <property type="entry name" value="HTH_MarR-typ"/>
</dbReference>
<dbReference type="InterPro" id="IPR050707">
    <property type="entry name" value="HTH_MetabolicPath_Reg"/>
</dbReference>
<dbReference type="Pfam" id="PF12802">
    <property type="entry name" value="MarR_2"/>
    <property type="match status" value="1"/>
</dbReference>
<dbReference type="AlphaFoldDB" id="A0A7I7P5F9"/>
<protein>
    <submittedName>
        <fullName evidence="4">Transcriptional regulator</fullName>
    </submittedName>
</protein>
<accession>A0A7I7P5F9</accession>
<dbReference type="GO" id="GO:0045892">
    <property type="term" value="P:negative regulation of DNA-templated transcription"/>
    <property type="evidence" value="ECO:0007669"/>
    <property type="project" value="TreeGrafter"/>
</dbReference>
<gene>
    <name evidence="4" type="ORF">MSEO_42630</name>
</gene>
<dbReference type="GO" id="GO:0003677">
    <property type="term" value="F:DNA binding"/>
    <property type="evidence" value="ECO:0007669"/>
    <property type="project" value="TreeGrafter"/>
</dbReference>
<evidence type="ECO:0000259" key="3">
    <source>
        <dbReference type="Pfam" id="PF12802"/>
    </source>
</evidence>
<keyword evidence="1" id="KW-0805">Transcription regulation</keyword>
<dbReference type="Gene3D" id="3.30.450.40">
    <property type="match status" value="1"/>
</dbReference>
<dbReference type="Gene3D" id="1.10.10.10">
    <property type="entry name" value="Winged helix-like DNA-binding domain superfamily/Winged helix DNA-binding domain"/>
    <property type="match status" value="1"/>
</dbReference>
<dbReference type="KEGG" id="mseo:MSEO_42630"/>
<sequence length="300" mass="32678">MFTFWTDRREADIGTSTAKSPPTARVMDVLAALADSPKGRTSAELAKRCAISTSTCALVLAELEGRAWVARREDRRYVLGSGLFGLVHGLRAQFPLLDRGRAALRFLHDTLGAGCSMSKIGGRHLTTVDAVGHATDGGRAVGQRFPIDPPFGLVAMAWRGDDFIHAWLHRVMPRLTRAEIAEHRRVLADIRARGYGAWRFDDTHQSLHSRLADVLASLEPTAQVTRQLTTLMTMVTLQSVTDALETDLAAAEFVVLPIFGQDGQPEYQIEIHLGRSAGLTLPELDAALRHAQGLLAATVA</sequence>